<dbReference type="PANTHER" id="PTHR34236:SF1">
    <property type="entry name" value="DIMETHYL SULFOXIDE REDUCTASE TRANSCRIPTIONAL ACTIVATOR"/>
    <property type="match status" value="1"/>
</dbReference>
<reference evidence="2 3" key="1">
    <citation type="submission" date="2023-09" db="EMBL/GenBank/DDBJ databases">
        <title>Pyrofollis japonicus gen. nov. sp. nov., a novel member of the family Pyrodictiaceae isolated from the Iheya North hydrothermal field.</title>
        <authorList>
            <person name="Miyazaki U."/>
            <person name="Sanari M."/>
            <person name="Tame A."/>
            <person name="Kitajima M."/>
            <person name="Okamoto A."/>
            <person name="Sawayama S."/>
            <person name="Miyazaki J."/>
            <person name="Takai K."/>
            <person name="Nakagawa S."/>
        </authorList>
    </citation>
    <scope>NUCLEOTIDE SEQUENCE [LARGE SCALE GENOMIC DNA]</scope>
    <source>
        <strain evidence="2 3">AV2</strain>
    </source>
</reference>
<dbReference type="Proteomes" id="UP001341135">
    <property type="component" value="Chromosome"/>
</dbReference>
<accession>A0ABM8ITM9</accession>
<evidence type="ECO:0000259" key="1">
    <source>
        <dbReference type="Pfam" id="PF04967"/>
    </source>
</evidence>
<dbReference type="PANTHER" id="PTHR34236">
    <property type="entry name" value="DIMETHYL SULFOXIDE REDUCTASE TRANSCRIPTIONAL ACTIVATOR"/>
    <property type="match status" value="1"/>
</dbReference>
<keyword evidence="3" id="KW-1185">Reference proteome</keyword>
<organism evidence="2 3">
    <name type="scientific">Pyrodictium abyssi</name>
    <dbReference type="NCBI Taxonomy" id="54256"/>
    <lineage>
        <taxon>Archaea</taxon>
        <taxon>Thermoproteota</taxon>
        <taxon>Thermoprotei</taxon>
        <taxon>Desulfurococcales</taxon>
        <taxon>Pyrodictiaceae</taxon>
        <taxon>Pyrodictium</taxon>
    </lineage>
</organism>
<dbReference type="InterPro" id="IPR007050">
    <property type="entry name" value="HTH_bacterioopsin"/>
</dbReference>
<proteinExistence type="predicted"/>
<protein>
    <recommendedName>
        <fullName evidence="1">HTH bat-type domain-containing protein</fullName>
    </recommendedName>
</protein>
<dbReference type="Pfam" id="PF04967">
    <property type="entry name" value="HTH_10"/>
    <property type="match status" value="1"/>
</dbReference>
<dbReference type="GeneID" id="89288528"/>
<feature type="domain" description="HTH bat-type" evidence="1">
    <location>
        <begin position="182"/>
        <end position="234"/>
    </location>
</feature>
<evidence type="ECO:0000313" key="2">
    <source>
        <dbReference type="EMBL" id="BES80927.1"/>
    </source>
</evidence>
<dbReference type="RefSeq" id="WP_338251577.1">
    <property type="nucleotide sequence ID" value="NZ_AP028907.1"/>
</dbReference>
<name>A0ABM8ITM9_9CREN</name>
<gene>
    <name evidence="2" type="ORF">PABY_04940</name>
</gene>
<evidence type="ECO:0000313" key="3">
    <source>
        <dbReference type="Proteomes" id="UP001341135"/>
    </source>
</evidence>
<dbReference type="EMBL" id="AP028907">
    <property type="protein sequence ID" value="BES80927.1"/>
    <property type="molecule type" value="Genomic_DNA"/>
</dbReference>
<sequence length="264" mass="29412">MPGDPLIVFAIRYSREDDKCLAQQLIRKAEQLCSTGSIVGCKLGEGGRELLRPVIAAKPLYTAPSRGENTEVWLRVSGEPEALHALETVMKREKGVSFQVVSGNKYNAIIRLIVPRERCCRECSWCPLVAAPPGSMVKSVVITGSFFLVELIVAKPQALRALENSGYTVIYSTRVDEVDYALTVKQELALVLAFLYGYYSYPRRVSVKELAARLRISSSALAELLRKAELKVITRYVMEELPHYLVQQVMSAASVLRTRGSEKE</sequence>